<sequence length="29" mass="3404">MKMRNIAHVKFCELMLKRCGRNTANDEGH</sequence>
<name>A0A8S5RF80_9VIRU</name>
<dbReference type="EMBL" id="BK059101">
    <property type="protein sequence ID" value="DAE30046.1"/>
    <property type="molecule type" value="Genomic_DNA"/>
</dbReference>
<proteinExistence type="predicted"/>
<accession>A0A8S5RF80</accession>
<evidence type="ECO:0000313" key="1">
    <source>
        <dbReference type="EMBL" id="DAE30046.1"/>
    </source>
</evidence>
<protein>
    <submittedName>
        <fullName evidence="1">Uncharacterized protein</fullName>
    </submittedName>
</protein>
<reference evidence="1" key="1">
    <citation type="journal article" date="2021" name="Proc. Natl. Acad. Sci. U.S.A.">
        <title>A Catalog of Tens of Thousands of Viruses from Human Metagenomes Reveals Hidden Associations with Chronic Diseases.</title>
        <authorList>
            <person name="Tisza M.J."/>
            <person name="Buck C.B."/>
        </authorList>
    </citation>
    <scope>NUCLEOTIDE SEQUENCE</scope>
    <source>
        <strain evidence="1">CtE0n6</strain>
    </source>
</reference>
<organism evidence="1">
    <name type="scientific">virus sp. ctE0n6</name>
    <dbReference type="NCBI Taxonomy" id="2827985"/>
    <lineage>
        <taxon>Viruses</taxon>
    </lineage>
</organism>